<evidence type="ECO:0000313" key="1">
    <source>
        <dbReference type="EMBL" id="KAH3663306.1"/>
    </source>
</evidence>
<sequence length="246" mass="26953">MHNLAPGIDATIPCDSNPYSVGVLAVSKLFPEETNVNLSLKFSIPQNNLIHKSISDVYLNLYMVWVSKILHEKNINRCLVYNQRATISPSSKSLNLSTSWKYLNNAYKTSKFSFGSWDRVCLTFGTEEAWSLESVKVMSSFASSSGITVTRKILKSGHLSNDSCRVEPKYLGVASNCWNDISLGCNDGVGTDPMETIVPEYGIALNSSRSAGGCEAGMTESLFPRLRLNHLLLLSDIAGEGRTVSV</sequence>
<dbReference type="EMBL" id="JAEUBE010000375">
    <property type="protein sequence ID" value="KAH3663306.1"/>
    <property type="molecule type" value="Genomic_DNA"/>
</dbReference>
<gene>
    <name evidence="1" type="ORF">OGAPHI_005296</name>
</gene>
<comment type="caution">
    <text evidence="1">The sequence shown here is derived from an EMBL/GenBank/DDBJ whole genome shotgun (WGS) entry which is preliminary data.</text>
</comment>
<accession>A0A9P8T302</accession>
<reference evidence="1" key="2">
    <citation type="submission" date="2021-01" db="EMBL/GenBank/DDBJ databases">
        <authorList>
            <person name="Schikora-Tamarit M.A."/>
        </authorList>
    </citation>
    <scope>NUCLEOTIDE SEQUENCE</scope>
    <source>
        <strain evidence="1">CBS6075</strain>
    </source>
</reference>
<dbReference type="AlphaFoldDB" id="A0A9P8T302"/>
<dbReference type="GeneID" id="70237260"/>
<dbReference type="RefSeq" id="XP_046059729.1">
    <property type="nucleotide sequence ID" value="XM_046206464.1"/>
</dbReference>
<dbReference type="Proteomes" id="UP000769157">
    <property type="component" value="Unassembled WGS sequence"/>
</dbReference>
<evidence type="ECO:0000313" key="2">
    <source>
        <dbReference type="Proteomes" id="UP000769157"/>
    </source>
</evidence>
<reference evidence="1" key="1">
    <citation type="journal article" date="2021" name="Open Biol.">
        <title>Shared evolutionary footprints suggest mitochondrial oxidative damage underlies multiple complex I losses in fungi.</title>
        <authorList>
            <person name="Schikora-Tamarit M.A."/>
            <person name="Marcet-Houben M."/>
            <person name="Nosek J."/>
            <person name="Gabaldon T."/>
        </authorList>
    </citation>
    <scope>NUCLEOTIDE SEQUENCE</scope>
    <source>
        <strain evidence="1">CBS6075</strain>
    </source>
</reference>
<proteinExistence type="predicted"/>
<protein>
    <submittedName>
        <fullName evidence="1">Uncharacterized protein</fullName>
    </submittedName>
</protein>
<name>A0A9P8T302_9ASCO</name>
<organism evidence="1 2">
    <name type="scientific">Ogataea philodendri</name>
    <dbReference type="NCBI Taxonomy" id="1378263"/>
    <lineage>
        <taxon>Eukaryota</taxon>
        <taxon>Fungi</taxon>
        <taxon>Dikarya</taxon>
        <taxon>Ascomycota</taxon>
        <taxon>Saccharomycotina</taxon>
        <taxon>Pichiomycetes</taxon>
        <taxon>Pichiales</taxon>
        <taxon>Pichiaceae</taxon>
        <taxon>Ogataea</taxon>
    </lineage>
</organism>
<keyword evidence="2" id="KW-1185">Reference proteome</keyword>